<gene>
    <name evidence="2" type="ORF">GO793_02860</name>
</gene>
<organism evidence="2 3">
    <name type="scientific">Staphylococcus aureus</name>
    <dbReference type="NCBI Taxonomy" id="1280"/>
    <lineage>
        <taxon>Bacteria</taxon>
        <taxon>Bacillati</taxon>
        <taxon>Bacillota</taxon>
        <taxon>Bacilli</taxon>
        <taxon>Bacillales</taxon>
        <taxon>Staphylococcaceae</taxon>
        <taxon>Staphylococcus</taxon>
    </lineage>
</organism>
<evidence type="ECO:0000313" key="3">
    <source>
        <dbReference type="Proteomes" id="UP000433366"/>
    </source>
</evidence>
<dbReference type="PANTHER" id="PTHR43364">
    <property type="entry name" value="NADH-SPECIFIC METHYLGLYOXAL REDUCTASE-RELATED"/>
    <property type="match status" value="1"/>
</dbReference>
<sequence length="119" mass="13492">LELSPYHVDSLQDGTMDSMYQNHVQIMAWSPFAGGKIFDKEDIKAQRIMKVIQSIADKYGVSDTAVMIAWLVKIPHRIMPILGTSQLKRIDQAIEGLQLNLDDQSWFDIYTAIIGQDIP</sequence>
<feature type="non-terminal residue" evidence="2">
    <location>
        <position position="1"/>
    </location>
</feature>
<dbReference type="GO" id="GO:0005829">
    <property type="term" value="C:cytosol"/>
    <property type="evidence" value="ECO:0007669"/>
    <property type="project" value="TreeGrafter"/>
</dbReference>
<dbReference type="InterPro" id="IPR023210">
    <property type="entry name" value="NADP_OxRdtase_dom"/>
</dbReference>
<reference evidence="2 3" key="1">
    <citation type="submission" date="2019-11" db="EMBL/GenBank/DDBJ databases">
        <title>Implementation of targeted gown and glove precautions to prevent Staphylococcus aureus acquisition in community-based nursing homes.</title>
        <authorList>
            <person name="Stine O.C."/>
        </authorList>
    </citation>
    <scope>NUCLEOTIDE SEQUENCE [LARGE SCALE GENOMIC DNA]</scope>
    <source>
        <strain evidence="2 3">S_4031.LGMP.AI</strain>
    </source>
</reference>
<dbReference type="SUPFAM" id="SSF51430">
    <property type="entry name" value="NAD(P)-linked oxidoreductase"/>
    <property type="match status" value="1"/>
</dbReference>
<dbReference type="Gene3D" id="3.20.20.100">
    <property type="entry name" value="NADP-dependent oxidoreductase domain"/>
    <property type="match status" value="1"/>
</dbReference>
<dbReference type="Proteomes" id="UP000433366">
    <property type="component" value="Unassembled WGS sequence"/>
</dbReference>
<feature type="domain" description="NADP-dependent oxidoreductase" evidence="1">
    <location>
        <begin position="15"/>
        <end position="109"/>
    </location>
</feature>
<proteinExistence type="predicted"/>
<accession>A0A6B0BGR8</accession>
<evidence type="ECO:0000313" key="2">
    <source>
        <dbReference type="EMBL" id="MVI54798.1"/>
    </source>
</evidence>
<protein>
    <submittedName>
        <fullName evidence="2">Oxidoreductase</fullName>
    </submittedName>
</protein>
<dbReference type="EMBL" id="WPRH01000206">
    <property type="protein sequence ID" value="MVI54798.1"/>
    <property type="molecule type" value="Genomic_DNA"/>
</dbReference>
<comment type="caution">
    <text evidence="2">The sequence shown here is derived from an EMBL/GenBank/DDBJ whole genome shotgun (WGS) entry which is preliminary data.</text>
</comment>
<dbReference type="Pfam" id="PF00248">
    <property type="entry name" value="Aldo_ket_red"/>
    <property type="match status" value="1"/>
</dbReference>
<evidence type="ECO:0000259" key="1">
    <source>
        <dbReference type="Pfam" id="PF00248"/>
    </source>
</evidence>
<name>A0A6B0BGR8_STAAU</name>
<dbReference type="InterPro" id="IPR036812">
    <property type="entry name" value="NAD(P)_OxRdtase_dom_sf"/>
</dbReference>
<dbReference type="AlphaFoldDB" id="A0A6B0BGR8"/>
<dbReference type="InterPro" id="IPR050523">
    <property type="entry name" value="AKR_Detox_Biosynth"/>
</dbReference>
<dbReference type="RefSeq" id="WP_271291301.1">
    <property type="nucleotide sequence ID" value="NZ_JAQJBK010000080.1"/>
</dbReference>
<dbReference type="PANTHER" id="PTHR43364:SF1">
    <property type="entry name" value="OXIDOREDUCTASE YDHF"/>
    <property type="match status" value="1"/>
</dbReference>